<feature type="chain" id="PRO_5043918869" evidence="3">
    <location>
        <begin position="20"/>
        <end position="1758"/>
    </location>
</feature>
<dbReference type="InterPro" id="IPR011626">
    <property type="entry name" value="Alpha-macroglobulin_TED"/>
</dbReference>
<keyword evidence="2 3" id="KW-0732">Signal</keyword>
<dbReference type="SMART" id="SM01360">
    <property type="entry name" value="A2M"/>
    <property type="match status" value="1"/>
</dbReference>
<dbReference type="Pfam" id="PF17973">
    <property type="entry name" value="bMG10"/>
    <property type="match status" value="1"/>
</dbReference>
<dbReference type="EMBL" id="CP155620">
    <property type="protein sequence ID" value="XBJ29356.1"/>
    <property type="molecule type" value="Genomic_DNA"/>
</dbReference>
<dbReference type="InterPro" id="IPR011625">
    <property type="entry name" value="A2M_N_BRD"/>
</dbReference>
<accession>A0AAU7E834</accession>
<feature type="domain" description="Alpha-2-macroglobulin" evidence="5">
    <location>
        <begin position="1111"/>
        <end position="1200"/>
    </location>
</feature>
<protein>
    <submittedName>
        <fullName evidence="6">MG2 domain-containing protein</fullName>
    </submittedName>
</protein>
<dbReference type="InterPro" id="IPR002890">
    <property type="entry name" value="MG2"/>
</dbReference>
<dbReference type="InterPro" id="IPR041203">
    <property type="entry name" value="Bact_A2M_MG5"/>
</dbReference>
<dbReference type="Gene3D" id="1.50.10.20">
    <property type="match status" value="1"/>
</dbReference>
<dbReference type="InterPro" id="IPR041462">
    <property type="entry name" value="Bact_A2M_MG6"/>
</dbReference>
<evidence type="ECO:0000313" key="6">
    <source>
        <dbReference type="EMBL" id="XBJ29356.1"/>
    </source>
</evidence>
<dbReference type="RefSeq" id="WP_348518653.1">
    <property type="nucleotide sequence ID" value="NZ_CP155620.1"/>
</dbReference>
<dbReference type="Gene3D" id="2.60.40.1930">
    <property type="match status" value="1"/>
</dbReference>
<dbReference type="Pfam" id="PF07703">
    <property type="entry name" value="A2M_BRD"/>
    <property type="match status" value="1"/>
</dbReference>
<evidence type="ECO:0000256" key="1">
    <source>
        <dbReference type="ARBA" id="ARBA00010556"/>
    </source>
</evidence>
<dbReference type="Pfam" id="PF07678">
    <property type="entry name" value="TED_complement"/>
    <property type="match status" value="1"/>
</dbReference>
<evidence type="ECO:0000259" key="4">
    <source>
        <dbReference type="SMART" id="SM01359"/>
    </source>
</evidence>
<dbReference type="InterPro" id="IPR051802">
    <property type="entry name" value="YfhM-like"/>
</dbReference>
<dbReference type="InterPro" id="IPR021868">
    <property type="entry name" value="Alpha_2_Macroglob_MG3"/>
</dbReference>
<name>A0AAU7E834_9BACT</name>
<dbReference type="InterPro" id="IPR047565">
    <property type="entry name" value="Alpha-macroglob_thiol-ester_cl"/>
</dbReference>
<dbReference type="InterPro" id="IPR041246">
    <property type="entry name" value="Bact_MG10"/>
</dbReference>
<dbReference type="SUPFAM" id="SSF48239">
    <property type="entry name" value="Terpenoid cyclases/Protein prenyltransferases"/>
    <property type="match status" value="1"/>
</dbReference>
<dbReference type="InterPro" id="IPR008930">
    <property type="entry name" value="Terpenoid_cyclase/PrenylTrfase"/>
</dbReference>
<comment type="similarity">
    <text evidence="1">Belongs to the protease inhibitor I39 (alpha-2-macroglobulin) family. Bacterial alpha-2-macroglobulin subfamily.</text>
</comment>
<evidence type="ECO:0000259" key="5">
    <source>
        <dbReference type="SMART" id="SM01360"/>
    </source>
</evidence>
<dbReference type="Pfam" id="PF01835">
    <property type="entry name" value="MG2"/>
    <property type="match status" value="1"/>
</dbReference>
<dbReference type="CDD" id="cd02891">
    <property type="entry name" value="A2M_like"/>
    <property type="match status" value="1"/>
</dbReference>
<dbReference type="InterPro" id="IPR001599">
    <property type="entry name" value="Macroglobln_a2"/>
</dbReference>
<reference evidence="6" key="1">
    <citation type="submission" date="2024-05" db="EMBL/GenBank/DDBJ databases">
        <title>Campylobacter coli isolated from environmental waters in Slovenia.</title>
        <authorList>
            <person name="Zautner A.E."/>
            <person name="Bunk B."/>
            <person name="Riedel T."/>
            <person name="Sproeer C."/>
        </authorList>
    </citation>
    <scope>NUCLEOTIDE SEQUENCE</scope>
    <source>
        <strain evidence="6">CCS1377</strain>
    </source>
</reference>
<dbReference type="PANTHER" id="PTHR40094:SF1">
    <property type="entry name" value="UBIQUITIN DOMAIN-CONTAINING PROTEIN"/>
    <property type="match status" value="1"/>
</dbReference>
<dbReference type="Pfam" id="PF21142">
    <property type="entry name" value="A2M_bMG2"/>
    <property type="match status" value="1"/>
</dbReference>
<evidence type="ECO:0000256" key="3">
    <source>
        <dbReference type="SAM" id="SignalP"/>
    </source>
</evidence>
<dbReference type="SMART" id="SM01359">
    <property type="entry name" value="A2M_N_2"/>
    <property type="match status" value="1"/>
</dbReference>
<dbReference type="GO" id="GO:0005615">
    <property type="term" value="C:extracellular space"/>
    <property type="evidence" value="ECO:0007669"/>
    <property type="project" value="InterPro"/>
</dbReference>
<dbReference type="GO" id="GO:0004866">
    <property type="term" value="F:endopeptidase inhibitor activity"/>
    <property type="evidence" value="ECO:0007669"/>
    <property type="project" value="InterPro"/>
</dbReference>
<organism evidence="6">
    <name type="scientific">Campylobacter sp. CCS1377</name>
    <dbReference type="NCBI Taxonomy" id="3158229"/>
    <lineage>
        <taxon>Bacteria</taxon>
        <taxon>Pseudomonadati</taxon>
        <taxon>Campylobacterota</taxon>
        <taxon>Epsilonproteobacteria</taxon>
        <taxon>Campylobacterales</taxon>
        <taxon>Campylobacteraceae</taxon>
        <taxon>Campylobacter</taxon>
    </lineage>
</organism>
<dbReference type="Pfam" id="PF17972">
    <property type="entry name" value="bMG5"/>
    <property type="match status" value="1"/>
</dbReference>
<dbReference type="PANTHER" id="PTHR40094">
    <property type="entry name" value="ALPHA-2-MACROGLOBULIN HOMOLOG"/>
    <property type="match status" value="1"/>
</dbReference>
<sequence>MFKKILMSCFMLLFLFACSDNKSFSNKKPPLEQGVRAKSDGLIKHSEAIFVEFDKAIVDFDEMIIDGKINSKDEKISLLKTSDSSFLLNFNSLEANKDYKIEFNYKDIPIVLNFKTDFIENFTYKSEFEGDDEKIYLDFVYDFGFKHSNWDFEDKTQEGLKITLDGKELPFKKLDKFHLITDNIKLLDKTRELVLTYDEKIMGFKESKIFKFQVPSKQSNSDFRLISAEKKEQIITLKFSKDLDENQNFKEFIRIFPDINFKAYSVGKELKISANFALGKTYDIAISKGLKSVQGLVNNGEKTSIAFEKDLEPSLSFASNGVFLANKADHKIYIKSRNIKKVSVEVSQIFSNNLGEYLRYKELSGLKQDNSRQIWESPDSFYYIGKQVLSKTIDIQSQKNTWVNTEIDLKELKKLSGVFAINVYVKDGEFDYEFNQNDDKYYEIREKTNIKKNIIFSSIALSAQKLNNELIIHARDFGSNESLSGVKIELIDRRNQNIKTMDTNFGGDAKFTLNDSNEILYILASKGDNASILKLNSPLSTDGYEVGGLQEDGAIKAFVYTDRGVYRPGDSIHLSVVARSDKKPIKHPIYLTFYNPKGQKIISEKAIKNTNDIFYEKINTDKNDINGIYTAEFKIAGTYFTKDILLQSVVPNRIKVTLNADENTTKDRLAYALSAGYLFGAAGSNLKYQNKIYFSPKIYSNPKYKNYIFKNPTSRYAMDLSSENEGVLDENGRANIKTSLPKELQSAQGLNYNARIVSEVFENGGRAVGSVKDVNINYYDYFVGLKALDNDYVSSGSKIEFWVIASDLGHNLLSNKKIKYKIYHNKYSWWWDYDNYNEFLRSIKQDKSTQIVASGELVTQKDPVKIEFDAADYYGEMFIEIIDEESGVSAGQNFYVSAWGEPSRVDVVSNLKIKSDKTNYKVGENAKIEFESTKNAKALITLSNNSKILERFIVDTKDQSTSVEFNMKKEYTPNVYVSVSLFQDYESLDNDRALRLFGVVPLNVIDEDTKLDLEVKTPEKILPNSEFEVQIQSKNHKAYNYTIAIVDEGLLDLTDFKTPDIWGYFYAKRGFSLKTYDTYNQIIPKFTGGDMLASNREQKNRDDNAQRFKPVVFFNAPAKSDDKGFASLKFKMPSYMGSVRVMVVANSNNSFSSAQKTIQVSAPVVMLETLPRTLKVGDDFTILAELFKTQKEINEASLSVKSKNKLIHLPQSNFKVNFDAKTQQEIAIEANVSKDSVGMDILDFELKTKDYSFKNSIEIDIKPINPYTYESQKFLVRAGESKEFSIDKSYLKGTSTALLKISPTPIINLDKRLKYLINYPYGCIEQTTSAVLPQLFIDKFSTNFDKQKAINNINAAIERYVNFQTADGGFAYWQGDEKSSLWGSNYAGMFLILAKENGYFVPDSMYERWLKYEQNFVQNSANANYVMDIKANSLYLLAMAKRPNISEMNLLYDNLNVLSTEAKWQLAAAYKLAGVEDIAKKIASQISTTPDSKYSYYTYGSVLRDRAIIANAYRQIYGKNNEELLQKISDTLESKDYLSTQSTGYALYALALGINLGNASENFMDANLKLNEENHILNQNQIQIFSFKDKKAVLNAKKDTFVSFGIEGVRMDENTPFSNKIILERTFYDEKGGEISPSQIKSGQTFYMRISASLSQEAGFVSNVALTQILPSGWEVSNTILDDNAPSFFKNSPLDFIDVRDDKIMWFFSLNKNQTRAFFVKLNAVTPGAYTLSGAYAEAMYDDTYKALSQSEKVFVIK</sequence>
<feature type="domain" description="Alpha-2-macroglobulin bait region" evidence="4">
    <location>
        <begin position="911"/>
        <end position="1053"/>
    </location>
</feature>
<evidence type="ECO:0000256" key="2">
    <source>
        <dbReference type="ARBA" id="ARBA00022729"/>
    </source>
</evidence>
<dbReference type="Pfam" id="PF17962">
    <property type="entry name" value="bMG6"/>
    <property type="match status" value="1"/>
</dbReference>
<dbReference type="Pfam" id="PF11974">
    <property type="entry name" value="bMG3"/>
    <property type="match status" value="1"/>
</dbReference>
<gene>
    <name evidence="6" type="ORF">AAH949_00515</name>
</gene>
<feature type="signal peptide" evidence="3">
    <location>
        <begin position="1"/>
        <end position="19"/>
    </location>
</feature>
<proteinExistence type="inferred from homology"/>
<dbReference type="SMART" id="SM01419">
    <property type="entry name" value="Thiol-ester_cl"/>
    <property type="match status" value="1"/>
</dbReference>
<dbReference type="PROSITE" id="PS51257">
    <property type="entry name" value="PROKAR_LIPOPROTEIN"/>
    <property type="match status" value="1"/>
</dbReference>
<dbReference type="InterPro" id="IPR049120">
    <property type="entry name" value="A2M_bMG2"/>
</dbReference>
<dbReference type="Pfam" id="PF00207">
    <property type="entry name" value="A2M"/>
    <property type="match status" value="1"/>
</dbReference>